<dbReference type="SMART" id="SM00849">
    <property type="entry name" value="Lactamase_B"/>
    <property type="match status" value="1"/>
</dbReference>
<gene>
    <name evidence="2" type="ORF">EI42_06227</name>
</gene>
<dbReference type="RefSeq" id="WP_111326595.1">
    <property type="nucleotide sequence ID" value="NZ_BIFX01000003.1"/>
</dbReference>
<dbReference type="SUPFAM" id="SSF56281">
    <property type="entry name" value="Metallo-hydrolase/oxidoreductase"/>
    <property type="match status" value="1"/>
</dbReference>
<evidence type="ECO:0000313" key="3">
    <source>
        <dbReference type="Proteomes" id="UP000248806"/>
    </source>
</evidence>
<dbReference type="AlphaFoldDB" id="A0A326U041"/>
<accession>A0A326U041</accession>
<protein>
    <submittedName>
        <fullName evidence="2">Putative sulfatase/cyclase</fullName>
    </submittedName>
</protein>
<evidence type="ECO:0000259" key="1">
    <source>
        <dbReference type="SMART" id="SM00849"/>
    </source>
</evidence>
<proteinExistence type="predicted"/>
<dbReference type="Pfam" id="PF00753">
    <property type="entry name" value="Lactamase_B"/>
    <property type="match status" value="1"/>
</dbReference>
<comment type="caution">
    <text evidence="2">The sequence shown here is derived from an EMBL/GenBank/DDBJ whole genome shotgun (WGS) entry which is preliminary data.</text>
</comment>
<dbReference type="Proteomes" id="UP000248806">
    <property type="component" value="Unassembled WGS sequence"/>
</dbReference>
<sequence>MSGWPKQHLHEVAEGITACVQGRGEMGVSNASFVLEQGRACVIDTLTFPAMAQHMAAEIKQRGARVDLVINTHHHIDHIGGNAVFAEAQIFAHPTARHIMQAVGHPVALYDRLMPAFKGRFAAQPQVLPEPLPPDLRIPQAGELLTFHAAHTPVDLAVWFPGPRVLLAGDLAFFGVVPLAIHGLISGWVEALSHLLALQPVTVVPGHGYIGTADDLRIMRDFLAAALQLARKAHATNLSLQEALTLFDPGPVGDWLEAGRIRLILERALQEARGELDREHLIILPGGEKNHATG</sequence>
<dbReference type="OrthoDB" id="420651at2"/>
<dbReference type="PANTHER" id="PTHR42951">
    <property type="entry name" value="METALLO-BETA-LACTAMASE DOMAIN-CONTAINING"/>
    <property type="match status" value="1"/>
</dbReference>
<organism evidence="2 3">
    <name type="scientific">Thermosporothrix hazakensis</name>
    <dbReference type="NCBI Taxonomy" id="644383"/>
    <lineage>
        <taxon>Bacteria</taxon>
        <taxon>Bacillati</taxon>
        <taxon>Chloroflexota</taxon>
        <taxon>Ktedonobacteria</taxon>
        <taxon>Ktedonobacterales</taxon>
        <taxon>Thermosporotrichaceae</taxon>
        <taxon>Thermosporothrix</taxon>
    </lineage>
</organism>
<dbReference type="CDD" id="cd16282">
    <property type="entry name" value="metallo-hydrolase-like_MBL-fold"/>
    <property type="match status" value="1"/>
</dbReference>
<dbReference type="InterPro" id="IPR001279">
    <property type="entry name" value="Metallo-B-lactamas"/>
</dbReference>
<dbReference type="EMBL" id="QKUF01000053">
    <property type="protein sequence ID" value="PZW18310.1"/>
    <property type="molecule type" value="Genomic_DNA"/>
</dbReference>
<reference evidence="2 3" key="1">
    <citation type="submission" date="2018-06" db="EMBL/GenBank/DDBJ databases">
        <title>Genomic Encyclopedia of Archaeal and Bacterial Type Strains, Phase II (KMG-II): from individual species to whole genera.</title>
        <authorList>
            <person name="Goeker M."/>
        </authorList>
    </citation>
    <scope>NUCLEOTIDE SEQUENCE [LARGE SCALE GENOMIC DNA]</scope>
    <source>
        <strain evidence="2 3">ATCC BAA-1881</strain>
    </source>
</reference>
<dbReference type="Gene3D" id="3.60.15.10">
    <property type="entry name" value="Ribonuclease Z/Hydroxyacylglutathione hydrolase-like"/>
    <property type="match status" value="1"/>
</dbReference>
<name>A0A326U041_THEHA</name>
<dbReference type="InterPro" id="IPR050855">
    <property type="entry name" value="NDM-1-like"/>
</dbReference>
<dbReference type="InterPro" id="IPR036866">
    <property type="entry name" value="RibonucZ/Hydroxyglut_hydro"/>
</dbReference>
<feature type="domain" description="Metallo-beta-lactamase" evidence="1">
    <location>
        <begin position="28"/>
        <end position="207"/>
    </location>
</feature>
<dbReference type="PANTHER" id="PTHR42951:SF4">
    <property type="entry name" value="ACYL-COENZYME A THIOESTERASE MBLAC2"/>
    <property type="match status" value="1"/>
</dbReference>
<evidence type="ECO:0000313" key="2">
    <source>
        <dbReference type="EMBL" id="PZW18310.1"/>
    </source>
</evidence>
<keyword evidence="3" id="KW-1185">Reference proteome</keyword>